<dbReference type="PANTHER" id="PTHR30437">
    <property type="entry name" value="TRANSCRIPTION ELONGATION FACTOR GREA"/>
    <property type="match status" value="1"/>
</dbReference>
<accession>A0A0R2NPW6</accession>
<keyword evidence="13" id="KW-1185">Reference proteome</keyword>
<dbReference type="EMBL" id="AYGX02000070">
    <property type="protein sequence ID" value="KRO27761.1"/>
    <property type="molecule type" value="Genomic_DNA"/>
</dbReference>
<dbReference type="FunFam" id="1.10.287.180:FF:000001">
    <property type="entry name" value="Transcription elongation factor GreA"/>
    <property type="match status" value="1"/>
</dbReference>
<evidence type="ECO:0000256" key="3">
    <source>
        <dbReference type="ARBA" id="ARBA00023015"/>
    </source>
</evidence>
<dbReference type="Gene3D" id="1.10.287.180">
    <property type="entry name" value="Transcription elongation factor, GreA/GreB, N-terminal domain"/>
    <property type="match status" value="1"/>
</dbReference>
<protein>
    <recommendedName>
        <fullName evidence="2 8">Transcription elongation factor GreA</fullName>
    </recommendedName>
    <alternativeName>
        <fullName evidence="7 8">Transcript cleavage factor GreA</fullName>
    </alternativeName>
</protein>
<evidence type="ECO:0000256" key="6">
    <source>
        <dbReference type="ARBA" id="ARBA00024916"/>
    </source>
</evidence>
<dbReference type="InterPro" id="IPR022691">
    <property type="entry name" value="Tscrpt_elong_fac_GreA/B_N"/>
</dbReference>
<dbReference type="InterPro" id="IPR023459">
    <property type="entry name" value="Tscrpt_elong_fac_GreA/B_fam"/>
</dbReference>
<keyword evidence="3 8" id="KW-0805">Transcription regulation</keyword>
<dbReference type="InterPro" id="IPR036953">
    <property type="entry name" value="GreA/GreB_C_sf"/>
</dbReference>
<dbReference type="InterPro" id="IPR001437">
    <property type="entry name" value="Tscrpt_elong_fac_GreA/B_C"/>
</dbReference>
<dbReference type="NCBIfam" id="NF001263">
    <property type="entry name" value="PRK00226.1-4"/>
    <property type="match status" value="1"/>
</dbReference>
<keyword evidence="12" id="KW-0251">Elongation factor</keyword>
<feature type="domain" description="Transcription elongation factor GreA/GreB N-terminal" evidence="11">
    <location>
        <begin position="11"/>
        <end position="80"/>
    </location>
</feature>
<comment type="caution">
    <text evidence="12">The sequence shown here is derived from an EMBL/GenBank/DDBJ whole genome shotgun (WGS) entry which is preliminary data.</text>
</comment>
<dbReference type="NCBIfam" id="TIGR01462">
    <property type="entry name" value="greA"/>
    <property type="match status" value="1"/>
</dbReference>
<dbReference type="PROSITE" id="PS00829">
    <property type="entry name" value="GREAB_1"/>
    <property type="match status" value="1"/>
</dbReference>
<gene>
    <name evidence="8" type="primary">greA</name>
    <name evidence="12" type="ORF">DY78_GL003011</name>
</gene>
<evidence type="ECO:0000256" key="5">
    <source>
        <dbReference type="ARBA" id="ARBA00023163"/>
    </source>
</evidence>
<dbReference type="GO" id="GO:0032784">
    <property type="term" value="P:regulation of DNA-templated transcription elongation"/>
    <property type="evidence" value="ECO:0007669"/>
    <property type="project" value="UniProtKB-UniRule"/>
</dbReference>
<dbReference type="InterPro" id="IPR018151">
    <property type="entry name" value="TF_GreA/GreB_CS"/>
</dbReference>
<proteinExistence type="inferred from homology"/>
<dbReference type="PIRSF" id="PIRSF006092">
    <property type="entry name" value="GreA_GreB"/>
    <property type="match status" value="1"/>
</dbReference>
<evidence type="ECO:0000313" key="12">
    <source>
        <dbReference type="EMBL" id="KRO27761.1"/>
    </source>
</evidence>
<dbReference type="InterPro" id="IPR006359">
    <property type="entry name" value="Tscrpt_elong_fac_GreA"/>
</dbReference>
<dbReference type="PANTHER" id="PTHR30437:SF4">
    <property type="entry name" value="TRANSCRIPTION ELONGATION FACTOR GREA"/>
    <property type="match status" value="1"/>
</dbReference>
<dbReference type="GO" id="GO:0006354">
    <property type="term" value="P:DNA-templated transcription elongation"/>
    <property type="evidence" value="ECO:0007669"/>
    <property type="project" value="TreeGrafter"/>
</dbReference>
<keyword evidence="5 8" id="KW-0804">Transcription</keyword>
<dbReference type="GO" id="GO:0070063">
    <property type="term" value="F:RNA polymerase binding"/>
    <property type="evidence" value="ECO:0007669"/>
    <property type="project" value="InterPro"/>
</dbReference>
<dbReference type="FunFam" id="3.10.50.30:FF:000001">
    <property type="entry name" value="Transcription elongation factor GreA"/>
    <property type="match status" value="1"/>
</dbReference>
<evidence type="ECO:0000256" key="4">
    <source>
        <dbReference type="ARBA" id="ARBA00023125"/>
    </source>
</evidence>
<dbReference type="SUPFAM" id="SSF54534">
    <property type="entry name" value="FKBP-like"/>
    <property type="match status" value="1"/>
</dbReference>
<dbReference type="Proteomes" id="UP000050920">
    <property type="component" value="Unassembled WGS sequence"/>
</dbReference>
<evidence type="ECO:0000256" key="8">
    <source>
        <dbReference type="HAMAP-Rule" id="MF_00105"/>
    </source>
</evidence>
<dbReference type="InterPro" id="IPR036805">
    <property type="entry name" value="Tscrpt_elong_fac_GreA/B_N_sf"/>
</dbReference>
<evidence type="ECO:0000256" key="7">
    <source>
        <dbReference type="ARBA" id="ARBA00030776"/>
    </source>
</evidence>
<dbReference type="GO" id="GO:0003677">
    <property type="term" value="F:DNA binding"/>
    <property type="evidence" value="ECO:0007669"/>
    <property type="project" value="UniProtKB-UniRule"/>
</dbReference>
<keyword evidence="12" id="KW-0648">Protein biosynthesis</keyword>
<feature type="domain" description="Transcription elongation factor GreA/GreB C-terminal" evidence="10">
    <location>
        <begin position="88"/>
        <end position="161"/>
    </location>
</feature>
<dbReference type="Pfam" id="PF03449">
    <property type="entry name" value="GreA_GreB_N"/>
    <property type="match status" value="1"/>
</dbReference>
<evidence type="ECO:0000256" key="9">
    <source>
        <dbReference type="RuleBase" id="RU000556"/>
    </source>
</evidence>
<dbReference type="Gene3D" id="3.10.50.30">
    <property type="entry name" value="Transcription elongation factor, GreA/GreB, C-terminal domain"/>
    <property type="match status" value="1"/>
</dbReference>
<evidence type="ECO:0000256" key="2">
    <source>
        <dbReference type="ARBA" id="ARBA00013729"/>
    </source>
</evidence>
<evidence type="ECO:0000259" key="11">
    <source>
        <dbReference type="Pfam" id="PF03449"/>
    </source>
</evidence>
<dbReference type="HAMAP" id="MF_00105">
    <property type="entry name" value="GreA_GreB"/>
    <property type="match status" value="1"/>
</dbReference>
<dbReference type="GO" id="GO:0003746">
    <property type="term" value="F:translation elongation factor activity"/>
    <property type="evidence" value="ECO:0007669"/>
    <property type="project" value="UniProtKB-KW"/>
</dbReference>
<comment type="similarity">
    <text evidence="1 8 9">Belongs to the GreA/GreB family.</text>
</comment>
<evidence type="ECO:0000313" key="13">
    <source>
        <dbReference type="Proteomes" id="UP000050920"/>
    </source>
</evidence>
<comment type="function">
    <text evidence="6 8 9">Necessary for efficient RNA polymerase transcription elongation past template-encoded arresting sites. The arresting sites in DNA have the property of trapping a certain fraction of elongating RNA polymerases that pass through, resulting in locked ternary complexes. Cleavage of the nascent transcript by cleavage factors such as GreA or GreB allows the resumption of elongation from the new 3'terminus. GreA releases sequences of 2 to 3 nucleotides.</text>
</comment>
<dbReference type="AlphaFoldDB" id="A0A0R2NPW6"/>
<evidence type="ECO:0000259" key="10">
    <source>
        <dbReference type="Pfam" id="PF01272"/>
    </source>
</evidence>
<evidence type="ECO:0000256" key="1">
    <source>
        <dbReference type="ARBA" id="ARBA00008213"/>
    </source>
</evidence>
<dbReference type="InterPro" id="IPR028624">
    <property type="entry name" value="Tscrpt_elong_fac_GreA/B"/>
</dbReference>
<keyword evidence="4 8" id="KW-0238">DNA-binding</keyword>
<name>A0A0R2NPW6_9LACO</name>
<sequence length="164" mass="18339">METLAEEKTYPMTQAGKEKLEREIEDLKLNKRPEIINRIKIARSYGDLSENSEYESAKNEQSLLENDIKSKEHMLQYAEIIDSEQIDDSEVSVGKIVTFQELPDEEPESYTIVGAAEADPMSGKISNDSPIAKGLIGHKVNEEVSINIPAGSMKVKILKVENAE</sequence>
<dbReference type="PROSITE" id="PS00830">
    <property type="entry name" value="GREAB_2"/>
    <property type="match status" value="1"/>
</dbReference>
<dbReference type="Pfam" id="PF01272">
    <property type="entry name" value="GreA_GreB"/>
    <property type="match status" value="1"/>
</dbReference>
<dbReference type="SUPFAM" id="SSF46557">
    <property type="entry name" value="GreA transcript cleavage protein, N-terminal domain"/>
    <property type="match status" value="1"/>
</dbReference>
<reference evidence="12 13" key="1">
    <citation type="journal article" date="2015" name="Genome Announc.">
        <title>Expanding the biotechnology potential of lactobacilli through comparative genomics of 213 strains and associated genera.</title>
        <authorList>
            <person name="Sun Z."/>
            <person name="Harris H.M."/>
            <person name="McCann A."/>
            <person name="Guo C."/>
            <person name="Argimon S."/>
            <person name="Zhang W."/>
            <person name="Yang X."/>
            <person name="Jeffery I.B."/>
            <person name="Cooney J.C."/>
            <person name="Kagawa T.F."/>
            <person name="Liu W."/>
            <person name="Song Y."/>
            <person name="Salvetti E."/>
            <person name="Wrobel A."/>
            <person name="Rasinkangas P."/>
            <person name="Parkhill J."/>
            <person name="Rea M.C."/>
            <person name="O'Sullivan O."/>
            <person name="Ritari J."/>
            <person name="Douillard F.P."/>
            <person name="Paul Ross R."/>
            <person name="Yang R."/>
            <person name="Briner A.E."/>
            <person name="Felis G.E."/>
            <person name="de Vos W.M."/>
            <person name="Barrangou R."/>
            <person name="Klaenhammer T.R."/>
            <person name="Caufield P.W."/>
            <person name="Cui Y."/>
            <person name="Zhang H."/>
            <person name="O'Toole P.W."/>
        </authorList>
    </citation>
    <scope>NUCLEOTIDE SEQUENCE [LARGE SCALE GENOMIC DNA]</scope>
    <source>
        <strain evidence="12 13">DSM 21115</strain>
    </source>
</reference>
<organism evidence="12 13">
    <name type="scientific">Lactiplantibacillus fabifermentans DSM 21115</name>
    <dbReference type="NCBI Taxonomy" id="1413187"/>
    <lineage>
        <taxon>Bacteria</taxon>
        <taxon>Bacillati</taxon>
        <taxon>Bacillota</taxon>
        <taxon>Bacilli</taxon>
        <taxon>Lactobacillales</taxon>
        <taxon>Lactobacillaceae</taxon>
        <taxon>Lactiplantibacillus</taxon>
    </lineage>
</organism>